<name>A0ABV4QYK6_9ACTN</name>
<accession>A0ABV4QYK6</accession>
<gene>
    <name evidence="3" type="ORF">SM436_15495</name>
</gene>
<keyword evidence="4" id="KW-1185">Reference proteome</keyword>
<dbReference type="Proteomes" id="UP001569904">
    <property type="component" value="Unassembled WGS sequence"/>
</dbReference>
<sequence>MLRTIRFLSLMCVGVALVGGCSQDAPSSSTSAPPTTPTSGGADRTPSPAAKLTAACPLLSATELKTLLGGGARTKLTATDEKTDNPNDFTCAYGSGGKKPFALTVMSRPNVTPKAVIAAVAKNSEVKSRRVPGVGAAAVIYTKNGFSVLTASKRYNGQTRTVIFAAPAVVPGRKFIEVTQLVIGRV</sequence>
<evidence type="ECO:0000313" key="3">
    <source>
        <dbReference type="EMBL" id="MFA1555093.1"/>
    </source>
</evidence>
<evidence type="ECO:0008006" key="5">
    <source>
        <dbReference type="Google" id="ProtNLM"/>
    </source>
</evidence>
<dbReference type="EMBL" id="JAXCEH010000008">
    <property type="protein sequence ID" value="MFA1555093.1"/>
    <property type="molecule type" value="Genomic_DNA"/>
</dbReference>
<evidence type="ECO:0000256" key="2">
    <source>
        <dbReference type="SAM" id="SignalP"/>
    </source>
</evidence>
<organism evidence="3 4">
    <name type="scientific">Actinomadura chokoriensis</name>
    <dbReference type="NCBI Taxonomy" id="454156"/>
    <lineage>
        <taxon>Bacteria</taxon>
        <taxon>Bacillati</taxon>
        <taxon>Actinomycetota</taxon>
        <taxon>Actinomycetes</taxon>
        <taxon>Streptosporangiales</taxon>
        <taxon>Thermomonosporaceae</taxon>
        <taxon>Actinomadura</taxon>
    </lineage>
</organism>
<feature type="chain" id="PRO_5047105291" description="DUF3558 domain-containing protein" evidence="2">
    <location>
        <begin position="19"/>
        <end position="186"/>
    </location>
</feature>
<evidence type="ECO:0000256" key="1">
    <source>
        <dbReference type="SAM" id="MobiDB-lite"/>
    </source>
</evidence>
<reference evidence="3 4" key="1">
    <citation type="submission" date="2023-11" db="EMBL/GenBank/DDBJ databases">
        <title>Actinomadura monticuli sp. nov., isolated from volcanic ash.</title>
        <authorList>
            <person name="Lee S.D."/>
            <person name="Yang H."/>
            <person name="Kim I.S."/>
        </authorList>
    </citation>
    <scope>NUCLEOTIDE SEQUENCE [LARGE SCALE GENOMIC DNA]</scope>
    <source>
        <strain evidence="3 4">DSM 45346</strain>
    </source>
</reference>
<feature type="signal peptide" evidence="2">
    <location>
        <begin position="1"/>
        <end position="18"/>
    </location>
</feature>
<feature type="compositionally biased region" description="Low complexity" evidence="1">
    <location>
        <begin position="25"/>
        <end position="39"/>
    </location>
</feature>
<dbReference type="PROSITE" id="PS51257">
    <property type="entry name" value="PROKAR_LIPOPROTEIN"/>
    <property type="match status" value="1"/>
</dbReference>
<feature type="region of interest" description="Disordered" evidence="1">
    <location>
        <begin position="23"/>
        <end position="48"/>
    </location>
</feature>
<keyword evidence="2" id="KW-0732">Signal</keyword>
<evidence type="ECO:0000313" key="4">
    <source>
        <dbReference type="Proteomes" id="UP001569904"/>
    </source>
</evidence>
<protein>
    <recommendedName>
        <fullName evidence="5">DUF3558 domain-containing protein</fullName>
    </recommendedName>
</protein>
<dbReference type="RefSeq" id="WP_371941787.1">
    <property type="nucleotide sequence ID" value="NZ_JAXCEH010000008.1"/>
</dbReference>
<comment type="caution">
    <text evidence="3">The sequence shown here is derived from an EMBL/GenBank/DDBJ whole genome shotgun (WGS) entry which is preliminary data.</text>
</comment>
<proteinExistence type="predicted"/>